<name>A0AAD8ULE2_GLOAC</name>
<gene>
    <name evidence="1" type="ORF">BDZ83DRAFT_303313</name>
</gene>
<protein>
    <submittedName>
        <fullName evidence="1">Uncharacterized protein</fullName>
    </submittedName>
</protein>
<sequence>MPISVSPPVHNFVTLLLPAVASLPRRLSWGPQPQPPNVAKVATPGEWISALGVSLLLLVSVSLRMNRPCQITPMLPCLYQSALQTVVEPKPMHSTP</sequence>
<reference evidence="1" key="1">
    <citation type="submission" date="2021-12" db="EMBL/GenBank/DDBJ databases">
        <title>Comparative genomics, transcriptomics and evolutionary studies reveal genomic signatures of adaptation to plant cell wall in hemibiotrophic fungi.</title>
        <authorList>
            <consortium name="DOE Joint Genome Institute"/>
            <person name="Baroncelli R."/>
            <person name="Diaz J.F."/>
            <person name="Benocci T."/>
            <person name="Peng M."/>
            <person name="Battaglia E."/>
            <person name="Haridas S."/>
            <person name="Andreopoulos W."/>
            <person name="Labutti K."/>
            <person name="Pangilinan J."/>
            <person name="Floch G.L."/>
            <person name="Makela M.R."/>
            <person name="Henrissat B."/>
            <person name="Grigoriev I.V."/>
            <person name="Crouch J.A."/>
            <person name="De Vries R.P."/>
            <person name="Sukno S.A."/>
            <person name="Thon M.R."/>
        </authorList>
    </citation>
    <scope>NUCLEOTIDE SEQUENCE</scope>
    <source>
        <strain evidence="1">CBS 112980</strain>
    </source>
</reference>
<keyword evidence="2" id="KW-1185">Reference proteome</keyword>
<comment type="caution">
    <text evidence="1">The sequence shown here is derived from an EMBL/GenBank/DDBJ whole genome shotgun (WGS) entry which is preliminary data.</text>
</comment>
<dbReference type="Proteomes" id="UP001244207">
    <property type="component" value="Unassembled WGS sequence"/>
</dbReference>
<dbReference type="GeneID" id="85386165"/>
<accession>A0AAD8ULE2</accession>
<dbReference type="RefSeq" id="XP_060365533.1">
    <property type="nucleotide sequence ID" value="XM_060502266.1"/>
</dbReference>
<proteinExistence type="predicted"/>
<evidence type="ECO:0000313" key="1">
    <source>
        <dbReference type="EMBL" id="KAK1725478.1"/>
    </source>
</evidence>
<evidence type="ECO:0000313" key="2">
    <source>
        <dbReference type="Proteomes" id="UP001244207"/>
    </source>
</evidence>
<dbReference type="EMBL" id="JAHMHS010000041">
    <property type="protein sequence ID" value="KAK1725478.1"/>
    <property type="molecule type" value="Genomic_DNA"/>
</dbReference>
<organism evidence="1 2">
    <name type="scientific">Glomerella acutata</name>
    <name type="common">Colletotrichum acutatum</name>
    <dbReference type="NCBI Taxonomy" id="27357"/>
    <lineage>
        <taxon>Eukaryota</taxon>
        <taxon>Fungi</taxon>
        <taxon>Dikarya</taxon>
        <taxon>Ascomycota</taxon>
        <taxon>Pezizomycotina</taxon>
        <taxon>Sordariomycetes</taxon>
        <taxon>Hypocreomycetidae</taxon>
        <taxon>Glomerellales</taxon>
        <taxon>Glomerellaceae</taxon>
        <taxon>Colletotrichum</taxon>
        <taxon>Colletotrichum acutatum species complex</taxon>
    </lineage>
</organism>
<dbReference type="AlphaFoldDB" id="A0AAD8ULE2"/>